<evidence type="ECO:0000313" key="2">
    <source>
        <dbReference type="EMBL" id="OAX31370.1"/>
    </source>
</evidence>
<dbReference type="EMBL" id="KV449434">
    <property type="protein sequence ID" value="OAX31370.1"/>
    <property type="molecule type" value="Genomic_DNA"/>
</dbReference>
<sequence>MLADENPALDIQPEFSSPTFEALRNCIIGGTQTTHEEVATELANVWKQDHNLRETAWTRQVEEETHLVADAAHAELEQLEQECLHLERETKAELQEAEKKKPKINDFKSRTIVGDTLTPCPSQYAIQKLKSFEFVELYYFSPDGCKKAADEAKTSSDDTFGLTRVDDFIALKPVASCKPSCKVIQDHSLDWQQFDLAKNSFLLHINKLSWPEKHQWALTMFFMNIITHPSRNEPLGEKSLLLYAA</sequence>
<keyword evidence="3" id="KW-1185">Reference proteome</keyword>
<dbReference type="STRING" id="1314800.A0A1B7MFK2"/>
<feature type="coiled-coil region" evidence="1">
    <location>
        <begin position="62"/>
        <end position="96"/>
    </location>
</feature>
<dbReference type="Proteomes" id="UP000092154">
    <property type="component" value="Unassembled WGS sequence"/>
</dbReference>
<evidence type="ECO:0000256" key="1">
    <source>
        <dbReference type="SAM" id="Coils"/>
    </source>
</evidence>
<dbReference type="OrthoDB" id="2688210at2759"/>
<dbReference type="AlphaFoldDB" id="A0A1B7MFK2"/>
<evidence type="ECO:0000313" key="3">
    <source>
        <dbReference type="Proteomes" id="UP000092154"/>
    </source>
</evidence>
<protein>
    <submittedName>
        <fullName evidence="2">Uncharacterized protein</fullName>
    </submittedName>
</protein>
<dbReference type="InParanoid" id="A0A1B7MFK2"/>
<accession>A0A1B7MFK2</accession>
<name>A0A1B7MFK2_9AGAM</name>
<keyword evidence="1" id="KW-0175">Coiled coil</keyword>
<proteinExistence type="predicted"/>
<gene>
    <name evidence="2" type="ORF">K503DRAFT_806118</name>
</gene>
<organism evidence="2 3">
    <name type="scientific">Rhizopogon vinicolor AM-OR11-026</name>
    <dbReference type="NCBI Taxonomy" id="1314800"/>
    <lineage>
        <taxon>Eukaryota</taxon>
        <taxon>Fungi</taxon>
        <taxon>Dikarya</taxon>
        <taxon>Basidiomycota</taxon>
        <taxon>Agaricomycotina</taxon>
        <taxon>Agaricomycetes</taxon>
        <taxon>Agaricomycetidae</taxon>
        <taxon>Boletales</taxon>
        <taxon>Suillineae</taxon>
        <taxon>Rhizopogonaceae</taxon>
        <taxon>Rhizopogon</taxon>
    </lineage>
</organism>
<reference evidence="2 3" key="1">
    <citation type="submission" date="2016-06" db="EMBL/GenBank/DDBJ databases">
        <title>Comparative genomics of the ectomycorrhizal sister species Rhizopogon vinicolor and Rhizopogon vesiculosus (Basidiomycota: Boletales) reveals a divergence of the mating type B locus.</title>
        <authorList>
            <consortium name="DOE Joint Genome Institute"/>
            <person name="Mujic A.B."/>
            <person name="Kuo A."/>
            <person name="Tritt A."/>
            <person name="Lipzen A."/>
            <person name="Chen C."/>
            <person name="Johnson J."/>
            <person name="Sharma A."/>
            <person name="Barry K."/>
            <person name="Grigoriev I.V."/>
            <person name="Spatafora J.W."/>
        </authorList>
    </citation>
    <scope>NUCLEOTIDE SEQUENCE [LARGE SCALE GENOMIC DNA]</scope>
    <source>
        <strain evidence="2 3">AM-OR11-026</strain>
    </source>
</reference>